<dbReference type="Proteomes" id="UP000789706">
    <property type="component" value="Unassembled WGS sequence"/>
</dbReference>
<dbReference type="GO" id="GO:0046872">
    <property type="term" value="F:metal ion binding"/>
    <property type="evidence" value="ECO:0007669"/>
    <property type="project" value="UniProtKB-KW"/>
</dbReference>
<dbReference type="Gene3D" id="3.30.70.100">
    <property type="match status" value="1"/>
</dbReference>
<keyword evidence="5" id="KW-0406">Ion transport</keyword>
<organism evidence="9 10">
    <name type="scientific">Diversispora eburnea</name>
    <dbReference type="NCBI Taxonomy" id="1213867"/>
    <lineage>
        <taxon>Eukaryota</taxon>
        <taxon>Fungi</taxon>
        <taxon>Fungi incertae sedis</taxon>
        <taxon>Mucoromycota</taxon>
        <taxon>Glomeromycotina</taxon>
        <taxon>Glomeromycetes</taxon>
        <taxon>Diversisporales</taxon>
        <taxon>Diversisporaceae</taxon>
        <taxon>Diversispora</taxon>
    </lineage>
</organism>
<evidence type="ECO:0000256" key="6">
    <source>
        <dbReference type="ARBA" id="ARBA00023186"/>
    </source>
</evidence>
<accession>A0A9N9A4A3</accession>
<evidence type="ECO:0000256" key="3">
    <source>
        <dbReference type="ARBA" id="ARBA00022796"/>
    </source>
</evidence>
<dbReference type="GO" id="GO:0016531">
    <property type="term" value="F:copper chaperone activity"/>
    <property type="evidence" value="ECO:0007669"/>
    <property type="project" value="TreeGrafter"/>
</dbReference>
<dbReference type="PANTHER" id="PTHR46365:SF1">
    <property type="entry name" value="COPPER TRANSPORT PROTEIN ATOX1"/>
    <property type="match status" value="1"/>
</dbReference>
<proteinExistence type="inferred from homology"/>
<keyword evidence="6" id="KW-0143">Chaperone</keyword>
<evidence type="ECO:0000259" key="8">
    <source>
        <dbReference type="PROSITE" id="PS50846"/>
    </source>
</evidence>
<dbReference type="SUPFAM" id="SSF55008">
    <property type="entry name" value="HMA, heavy metal-associated domain"/>
    <property type="match status" value="1"/>
</dbReference>
<comment type="caution">
    <text evidence="9">The sequence shown here is derived from an EMBL/GenBank/DDBJ whole genome shotgun (WGS) entry which is preliminary data.</text>
</comment>
<gene>
    <name evidence="9" type="ORF">DEBURN_LOCUS5492</name>
</gene>
<comment type="similarity">
    <text evidence="7">Belongs to the ATX1 family.</text>
</comment>
<evidence type="ECO:0000313" key="9">
    <source>
        <dbReference type="EMBL" id="CAG8517511.1"/>
    </source>
</evidence>
<dbReference type="InterPro" id="IPR006121">
    <property type="entry name" value="HMA_dom"/>
</dbReference>
<reference evidence="9" key="1">
    <citation type="submission" date="2021-06" db="EMBL/GenBank/DDBJ databases">
        <authorList>
            <person name="Kallberg Y."/>
            <person name="Tangrot J."/>
            <person name="Rosling A."/>
        </authorList>
    </citation>
    <scope>NUCLEOTIDE SEQUENCE</scope>
    <source>
        <strain evidence="9">AZ414A</strain>
    </source>
</reference>
<feature type="domain" description="HMA" evidence="8">
    <location>
        <begin position="1"/>
        <end position="63"/>
    </location>
</feature>
<dbReference type="GO" id="GO:0006825">
    <property type="term" value="P:copper ion transport"/>
    <property type="evidence" value="ECO:0007669"/>
    <property type="project" value="UniProtKB-KW"/>
</dbReference>
<evidence type="ECO:0000256" key="7">
    <source>
        <dbReference type="ARBA" id="ARBA00038171"/>
    </source>
</evidence>
<dbReference type="GO" id="GO:0005829">
    <property type="term" value="C:cytosol"/>
    <property type="evidence" value="ECO:0007669"/>
    <property type="project" value="TreeGrafter"/>
</dbReference>
<sequence length="63" mass="6510">MTVYNFTVGMSCDGCVTAVKAALASLPGTACSVSLPDQRVTVDSSLPYDTIKDALVRTGKPVS</sequence>
<protein>
    <submittedName>
        <fullName evidence="9">2601_t:CDS:1</fullName>
    </submittedName>
</protein>
<keyword evidence="3" id="KW-0187">Copper transport</keyword>
<keyword evidence="4" id="KW-0186">Copper</keyword>
<dbReference type="OrthoDB" id="689350at2759"/>
<evidence type="ECO:0000256" key="1">
    <source>
        <dbReference type="ARBA" id="ARBA00022448"/>
    </source>
</evidence>
<keyword evidence="2" id="KW-0479">Metal-binding</keyword>
<evidence type="ECO:0000256" key="5">
    <source>
        <dbReference type="ARBA" id="ARBA00023065"/>
    </source>
</evidence>
<dbReference type="PANTHER" id="PTHR46365">
    <property type="entry name" value="COPPER TRANSPORT PROTEIN ATOX1"/>
    <property type="match status" value="1"/>
</dbReference>
<evidence type="ECO:0000256" key="2">
    <source>
        <dbReference type="ARBA" id="ARBA00022723"/>
    </source>
</evidence>
<name>A0A9N9A4A3_9GLOM</name>
<dbReference type="Pfam" id="PF00403">
    <property type="entry name" value="HMA"/>
    <property type="match status" value="1"/>
</dbReference>
<evidence type="ECO:0000313" key="10">
    <source>
        <dbReference type="Proteomes" id="UP000789706"/>
    </source>
</evidence>
<dbReference type="PROSITE" id="PS50846">
    <property type="entry name" value="HMA_2"/>
    <property type="match status" value="1"/>
</dbReference>
<dbReference type="EMBL" id="CAJVPK010000493">
    <property type="protein sequence ID" value="CAG8517511.1"/>
    <property type="molecule type" value="Genomic_DNA"/>
</dbReference>
<keyword evidence="1" id="KW-0813">Transport</keyword>
<dbReference type="AlphaFoldDB" id="A0A9N9A4A3"/>
<dbReference type="CDD" id="cd00371">
    <property type="entry name" value="HMA"/>
    <property type="match status" value="1"/>
</dbReference>
<evidence type="ECO:0000256" key="4">
    <source>
        <dbReference type="ARBA" id="ARBA00023008"/>
    </source>
</evidence>
<keyword evidence="10" id="KW-1185">Reference proteome</keyword>
<dbReference type="InterPro" id="IPR036163">
    <property type="entry name" value="HMA_dom_sf"/>
</dbReference>
<dbReference type="InterPro" id="IPR051881">
    <property type="entry name" value="Copper_transport_ATOX1-like"/>
</dbReference>